<reference evidence="3 4" key="1">
    <citation type="submission" date="2020-09" db="EMBL/GenBank/DDBJ databases">
        <title>De no assembly of potato wild relative species, Solanum commersonii.</title>
        <authorList>
            <person name="Cho K."/>
        </authorList>
    </citation>
    <scope>NUCLEOTIDE SEQUENCE [LARGE SCALE GENOMIC DNA]</scope>
    <source>
        <strain evidence="3">LZ3.2</strain>
        <tissue evidence="3">Leaf</tissue>
    </source>
</reference>
<evidence type="ECO:0000256" key="2">
    <source>
        <dbReference type="SAM" id="Phobius"/>
    </source>
</evidence>
<feature type="transmembrane region" description="Helical" evidence="2">
    <location>
        <begin position="27"/>
        <end position="48"/>
    </location>
</feature>
<keyword evidence="2" id="KW-0472">Membrane</keyword>
<feature type="region of interest" description="Disordered" evidence="1">
    <location>
        <begin position="1"/>
        <end position="21"/>
    </location>
</feature>
<proteinExistence type="predicted"/>
<dbReference type="OrthoDB" id="1302742at2759"/>
<dbReference type="Gene3D" id="3.40.395.10">
    <property type="entry name" value="Adenoviral Proteinase, Chain A"/>
    <property type="match status" value="1"/>
</dbReference>
<evidence type="ECO:0000256" key="1">
    <source>
        <dbReference type="SAM" id="MobiDB-lite"/>
    </source>
</evidence>
<evidence type="ECO:0000313" key="4">
    <source>
        <dbReference type="Proteomes" id="UP000824120"/>
    </source>
</evidence>
<protein>
    <recommendedName>
        <fullName evidence="5">Ulp1 protease family, C-terminal catalytic domain containing protein</fullName>
    </recommendedName>
</protein>
<accession>A0A9J5Y491</accession>
<dbReference type="PANTHER" id="PTHR33022:SF20">
    <property type="entry name" value="UBIQUITIN-LIKE PROTEASE FAMILY PROFILE DOMAIN-CONTAINING PROTEIN"/>
    <property type="match status" value="1"/>
</dbReference>
<dbReference type="EMBL" id="JACXVP010000007">
    <property type="protein sequence ID" value="KAG5594703.1"/>
    <property type="molecule type" value="Genomic_DNA"/>
</dbReference>
<comment type="caution">
    <text evidence="3">The sequence shown here is derived from an EMBL/GenBank/DDBJ whole genome shotgun (WGS) entry which is preliminary data.</text>
</comment>
<dbReference type="Proteomes" id="UP000824120">
    <property type="component" value="Chromosome 7"/>
</dbReference>
<dbReference type="AlphaFoldDB" id="A0A9J5Y491"/>
<keyword evidence="2" id="KW-0812">Transmembrane</keyword>
<dbReference type="InterPro" id="IPR038765">
    <property type="entry name" value="Papain-like_cys_pep_sf"/>
</dbReference>
<organism evidence="3 4">
    <name type="scientific">Solanum commersonii</name>
    <name type="common">Commerson's wild potato</name>
    <name type="synonym">Commerson's nightshade</name>
    <dbReference type="NCBI Taxonomy" id="4109"/>
    <lineage>
        <taxon>Eukaryota</taxon>
        <taxon>Viridiplantae</taxon>
        <taxon>Streptophyta</taxon>
        <taxon>Embryophyta</taxon>
        <taxon>Tracheophyta</taxon>
        <taxon>Spermatophyta</taxon>
        <taxon>Magnoliopsida</taxon>
        <taxon>eudicotyledons</taxon>
        <taxon>Gunneridae</taxon>
        <taxon>Pentapetalae</taxon>
        <taxon>asterids</taxon>
        <taxon>lamiids</taxon>
        <taxon>Solanales</taxon>
        <taxon>Solanaceae</taxon>
        <taxon>Solanoideae</taxon>
        <taxon>Solaneae</taxon>
        <taxon>Solanum</taxon>
    </lineage>
</organism>
<evidence type="ECO:0000313" key="3">
    <source>
        <dbReference type="EMBL" id="KAG5594703.1"/>
    </source>
</evidence>
<keyword evidence="4" id="KW-1185">Reference proteome</keyword>
<gene>
    <name evidence="3" type="ORF">H5410_035935</name>
</gene>
<sequence length="347" mass="39943">MHDQPIINNEQTLLPTRRNRRPGPYNISPYLTNFGSSAGICVLIYYFVTISGSSSSQPPIFELKHPFIFDLISGNYDIPLWDAFRSWVRDGLLTKHDKKKHDQDHYKKHLANFPVAINLGVLLINNKNWFYNLYFEGHLLNNSHIDVIFYYLRKKAKYEVGSSYKNTTVDCVFSSKIFSIWKKYLDLDGDVGCADEEHVIGEYIKGYRMHAAILWHMVDHVFVPVHRINVYDSYRATGHDAAIKTEIVKLSQLIPLKLTLNDYYKNKGIDVSDCGIYMLPFAEYLSYEQGIPAGNLDASFLWSRYATLLWNYGQQKNDAGAISDNEAPPQHSRLNVALEDNDTIQID</sequence>
<name>A0A9J5Y491_SOLCO</name>
<evidence type="ECO:0008006" key="5">
    <source>
        <dbReference type="Google" id="ProtNLM"/>
    </source>
</evidence>
<feature type="compositionally biased region" description="Polar residues" evidence="1">
    <location>
        <begin position="1"/>
        <end position="14"/>
    </location>
</feature>
<dbReference type="PANTHER" id="PTHR33022">
    <property type="entry name" value="DUF1985 DOMAIN-CONTAINING PROTEIN"/>
    <property type="match status" value="1"/>
</dbReference>
<dbReference type="SUPFAM" id="SSF54001">
    <property type="entry name" value="Cysteine proteinases"/>
    <property type="match status" value="1"/>
</dbReference>
<keyword evidence="2" id="KW-1133">Transmembrane helix</keyword>